<dbReference type="Gene3D" id="3.40.50.300">
    <property type="entry name" value="P-loop containing nucleotide triphosphate hydrolases"/>
    <property type="match status" value="1"/>
</dbReference>
<dbReference type="SUPFAM" id="SSF53795">
    <property type="entry name" value="PEP carboxykinase-like"/>
    <property type="match status" value="1"/>
</dbReference>
<evidence type="ECO:0008006" key="3">
    <source>
        <dbReference type="Google" id="ProtNLM"/>
    </source>
</evidence>
<accession>A0ABN2EAM6</accession>
<organism evidence="1 2">
    <name type="scientific">Kribbella hippodromi</name>
    <dbReference type="NCBI Taxonomy" id="434347"/>
    <lineage>
        <taxon>Bacteria</taxon>
        <taxon>Bacillati</taxon>
        <taxon>Actinomycetota</taxon>
        <taxon>Actinomycetes</taxon>
        <taxon>Propionibacteriales</taxon>
        <taxon>Kribbellaceae</taxon>
        <taxon>Kribbella</taxon>
    </lineage>
</organism>
<reference evidence="1 2" key="1">
    <citation type="journal article" date="2019" name="Int. J. Syst. Evol. Microbiol.">
        <title>The Global Catalogue of Microorganisms (GCM) 10K type strain sequencing project: providing services to taxonomists for standard genome sequencing and annotation.</title>
        <authorList>
            <consortium name="The Broad Institute Genomics Platform"/>
            <consortium name="The Broad Institute Genome Sequencing Center for Infectious Disease"/>
            <person name="Wu L."/>
            <person name="Ma J."/>
        </authorList>
    </citation>
    <scope>NUCLEOTIDE SEQUENCE [LARGE SCALE GENOMIC DNA]</scope>
    <source>
        <strain evidence="1 2">JCM 15572</strain>
    </source>
</reference>
<keyword evidence="2" id="KW-1185">Reference proteome</keyword>
<evidence type="ECO:0000313" key="2">
    <source>
        <dbReference type="Proteomes" id="UP001501705"/>
    </source>
</evidence>
<name>A0ABN2EAM6_9ACTN</name>
<comment type="caution">
    <text evidence="1">The sequence shown here is derived from an EMBL/GenBank/DDBJ whole genome shotgun (WGS) entry which is preliminary data.</text>
</comment>
<evidence type="ECO:0000313" key="1">
    <source>
        <dbReference type="EMBL" id="GAA1601678.1"/>
    </source>
</evidence>
<dbReference type="RefSeq" id="WP_344240274.1">
    <property type="nucleotide sequence ID" value="NZ_BAAAPH010000030.1"/>
</dbReference>
<gene>
    <name evidence="1" type="ORF">GCM10009804_67810</name>
</gene>
<dbReference type="InterPro" id="IPR027417">
    <property type="entry name" value="P-loop_NTPase"/>
</dbReference>
<dbReference type="EMBL" id="BAAAPH010000030">
    <property type="protein sequence ID" value="GAA1601678.1"/>
    <property type="molecule type" value="Genomic_DNA"/>
</dbReference>
<proteinExistence type="predicted"/>
<protein>
    <recommendedName>
        <fullName evidence="3">HPr kinase/phosphorylase C-terminal domain-containing protein</fullName>
    </recommendedName>
</protein>
<sequence length="333" mass="34989">MSTALLHTAGQRVAVHGSDKAVHALVAAAGGPERPGLTTADLPNVVLSVEDTRRPFNTCGAEVVTRGAAALSGSEVVFESVGGSGFDQRWTINEDGLSVMSRWRPSYQESMAARLLPARHRALSSQVLLQYPVLWFAMVRGFAPLHVSVIEVGGVAVLLAGPGGVGKSTLVARALADGARATCDNLAVCDGSTAYGVAEPLRLLGGTGQRAAHGRREQPWERRVRALPPELVVVLRRGTQAEPELRELTPAEAARGIVAGTYAAGELRRFWSIAAIASAATGCGPVHPPVEEVAARLANRLPCVELRLAQQPGPGLTELLRRPLAAVRTGRVG</sequence>
<dbReference type="Proteomes" id="UP001501705">
    <property type="component" value="Unassembled WGS sequence"/>
</dbReference>